<accession>A0A6P7TMQ1</accession>
<dbReference type="AlphaFoldDB" id="A0A6P7TMQ1"/>
<proteinExistence type="predicted"/>
<evidence type="ECO:0000256" key="2">
    <source>
        <dbReference type="SAM" id="MobiDB-lite"/>
    </source>
</evidence>
<dbReference type="KEGG" id="osn:115226452"/>
<name>A0A6P7TMQ1_9MOLL</name>
<dbReference type="Proteomes" id="UP000515154">
    <property type="component" value="Linkage group LG30"/>
</dbReference>
<feature type="coiled-coil region" evidence="1">
    <location>
        <begin position="105"/>
        <end position="200"/>
    </location>
</feature>
<reference evidence="4" key="1">
    <citation type="submission" date="2025-08" db="UniProtKB">
        <authorList>
            <consortium name="RefSeq"/>
        </authorList>
    </citation>
    <scope>IDENTIFICATION</scope>
</reference>
<organism evidence="3 4">
    <name type="scientific">Octopus sinensis</name>
    <name type="common">East Asian common octopus</name>
    <dbReference type="NCBI Taxonomy" id="2607531"/>
    <lineage>
        <taxon>Eukaryota</taxon>
        <taxon>Metazoa</taxon>
        <taxon>Spiralia</taxon>
        <taxon>Lophotrochozoa</taxon>
        <taxon>Mollusca</taxon>
        <taxon>Cephalopoda</taxon>
        <taxon>Coleoidea</taxon>
        <taxon>Octopodiformes</taxon>
        <taxon>Octopoda</taxon>
        <taxon>Incirrata</taxon>
        <taxon>Octopodidae</taxon>
        <taxon>Octopus</taxon>
    </lineage>
</organism>
<protein>
    <submittedName>
        <fullName evidence="4">Uncharacterized protein PF11_0207-like</fullName>
    </submittedName>
</protein>
<feature type="region of interest" description="Disordered" evidence="2">
    <location>
        <begin position="80"/>
        <end position="100"/>
    </location>
</feature>
<evidence type="ECO:0000313" key="3">
    <source>
        <dbReference type="Proteomes" id="UP000515154"/>
    </source>
</evidence>
<keyword evidence="1" id="KW-0175">Coiled coil</keyword>
<evidence type="ECO:0000256" key="1">
    <source>
        <dbReference type="SAM" id="Coils"/>
    </source>
</evidence>
<dbReference type="RefSeq" id="XP_029653309.1">
    <property type="nucleotide sequence ID" value="XM_029797449.2"/>
</dbReference>
<keyword evidence="3" id="KW-1185">Reference proteome</keyword>
<evidence type="ECO:0000313" key="4">
    <source>
        <dbReference type="RefSeq" id="XP_029653309.1"/>
    </source>
</evidence>
<gene>
    <name evidence="4" type="primary">LOC115226452</name>
</gene>
<sequence>MQIPPLSPVATPGGRGRLARFISRAKRCLSSFFLGPNRVNSVGPAPYSTDETFIMRFPRKENLFINEKITYKRPMEEDVKEEVKPEAEEEVKSEKEEKVHTEWDKDAMRLKKEMLDQVIQGLKEEGDQVRQQLNILEEEVRQEVEHLEDQVMQEVKTQEKLQRPRINKLAEQVKLELKDLDWLMKQKKELGQEEDKLRKKIRLSLQVMKEQKERVTHYVSELEEHLILKERRMYGLKIQEQQQQQIAKMRNLKDLDLPQLKELEEKVMQRLSDLDWHAKQKMGVEEETRTEKLVKMMEIPKLAKNI</sequence>